<organism evidence="1 2">
    <name type="scientific">Kineosporia corallincola</name>
    <dbReference type="NCBI Taxonomy" id="2835133"/>
    <lineage>
        <taxon>Bacteria</taxon>
        <taxon>Bacillati</taxon>
        <taxon>Actinomycetota</taxon>
        <taxon>Actinomycetes</taxon>
        <taxon>Kineosporiales</taxon>
        <taxon>Kineosporiaceae</taxon>
        <taxon>Kineosporia</taxon>
    </lineage>
</organism>
<evidence type="ECO:0000313" key="1">
    <source>
        <dbReference type="EMBL" id="MBT0772995.1"/>
    </source>
</evidence>
<name>A0ABS5TPF9_9ACTN</name>
<reference evidence="1 2" key="1">
    <citation type="submission" date="2021-05" db="EMBL/GenBank/DDBJ databases">
        <title>Kineosporia and Streptomyces sp. nov. two new marine actinobacteria isolated from Coral.</title>
        <authorList>
            <person name="Buangrab K."/>
            <person name="Sutthacheep M."/>
            <person name="Yeemin T."/>
            <person name="Harunari E."/>
            <person name="Igarashi Y."/>
            <person name="Kanchanasin P."/>
            <person name="Tanasupawat S."/>
            <person name="Phongsopitanun W."/>
        </authorList>
    </citation>
    <scope>NUCLEOTIDE SEQUENCE [LARGE SCALE GENOMIC DNA]</scope>
    <source>
        <strain evidence="1 2">J2-2</strain>
    </source>
</reference>
<evidence type="ECO:0000313" key="2">
    <source>
        <dbReference type="Proteomes" id="UP001197247"/>
    </source>
</evidence>
<sequence>MADRYAQNQLARALVTAVTNTSASARQAAERRVRAWVSALDGIRSGAVTTGSRTPVAGMPPWVTLEVVRGGFATGRAMASGPLEADELARARALNLLPDRAAVFASYLTGEGLEELRTMVATGAYQVRIPEDAVLLVIGHLLTHGNLAAAQELLGSVHPHIGTLRFMPRAAGPRRTAPGQVSRQSASQVGEELRLTRPQPRVEAQREAAQVWQPLTDRFVALWLSAGNDWDEAHSELGHTLLNDYEQALESHRLCWKKSRVAGETLPRLVRATQARLEQRITEDWLRSIRELLAAVVAKRGEPGSEALSELRAVQARIMRQPSHARLAQVAAARCALLPADEGVPDVRALLEPVTEDEAAVFGVPAGAVMPTSVARKVRLGTIGSLESLIADGVIPSAEVLAELLPALTGLQVAAAYPDADLGRLMGAAYEAFRRRRSLLLLNLAKQVQFDELPWVFAVRSCAVSSGGERATAVARQVAGAAVDAWPGTLLPNPLIQELATLYQAGGESLPLVPEVAADIFERRFSPRFSAAALEAGTLLRGTLYERYYHLDFARLIEADDVATAFDDMCRAAAPSTIGRSVARNGMMIEHQQLLTTQNLAVLFGRGGVLPQRALPDLAVAAARHCDGLLRLAQHRPRPLATVKDAAYAWRQAVFFLTLAGEREHLAGFVEALTPEARWPMTEVLDGLRAAAAGECSPGRPLLGWTVTPHWAVRRAA</sequence>
<dbReference type="EMBL" id="JAHBAY010000015">
    <property type="protein sequence ID" value="MBT0772995.1"/>
    <property type="molecule type" value="Genomic_DNA"/>
</dbReference>
<keyword evidence="2" id="KW-1185">Reference proteome</keyword>
<accession>A0ABS5TPF9</accession>
<dbReference type="RefSeq" id="WP_214159537.1">
    <property type="nucleotide sequence ID" value="NZ_JAHBAY010000015.1"/>
</dbReference>
<protein>
    <submittedName>
        <fullName evidence="1">Uncharacterized protein</fullName>
    </submittedName>
</protein>
<proteinExistence type="predicted"/>
<gene>
    <name evidence="1" type="ORF">KIH74_28895</name>
</gene>
<comment type="caution">
    <text evidence="1">The sequence shown here is derived from an EMBL/GenBank/DDBJ whole genome shotgun (WGS) entry which is preliminary data.</text>
</comment>
<dbReference type="Proteomes" id="UP001197247">
    <property type="component" value="Unassembled WGS sequence"/>
</dbReference>